<dbReference type="Pfam" id="PF01687">
    <property type="entry name" value="Flavokinase"/>
    <property type="match status" value="1"/>
</dbReference>
<dbReference type="InterPro" id="IPR004821">
    <property type="entry name" value="Cyt_trans-like"/>
</dbReference>
<evidence type="ECO:0000256" key="10">
    <source>
        <dbReference type="ARBA" id="ARBA00022827"/>
    </source>
</evidence>
<accession>A0A4P9K8H5</accession>
<evidence type="ECO:0000259" key="16">
    <source>
        <dbReference type="SMART" id="SM00904"/>
    </source>
</evidence>
<dbReference type="OrthoDB" id="9803667at2"/>
<dbReference type="SMART" id="SM00904">
    <property type="entry name" value="Flavokinase"/>
    <property type="match status" value="1"/>
</dbReference>
<dbReference type="GO" id="GO:0009231">
    <property type="term" value="P:riboflavin biosynthetic process"/>
    <property type="evidence" value="ECO:0007669"/>
    <property type="project" value="InterPro"/>
</dbReference>
<dbReference type="Proteomes" id="UP000304864">
    <property type="component" value="Chromosome"/>
</dbReference>
<feature type="domain" description="Riboflavin kinase" evidence="16">
    <location>
        <begin position="192"/>
        <end position="316"/>
    </location>
</feature>
<evidence type="ECO:0000256" key="9">
    <source>
        <dbReference type="ARBA" id="ARBA00022777"/>
    </source>
</evidence>
<evidence type="ECO:0000256" key="1">
    <source>
        <dbReference type="ARBA" id="ARBA00002121"/>
    </source>
</evidence>
<evidence type="ECO:0000256" key="13">
    <source>
        <dbReference type="ARBA" id="ARBA00047880"/>
    </source>
</evidence>
<evidence type="ECO:0000313" key="18">
    <source>
        <dbReference type="Proteomes" id="UP000304864"/>
    </source>
</evidence>
<dbReference type="NCBIfam" id="TIGR00083">
    <property type="entry name" value="ribF"/>
    <property type="match status" value="1"/>
</dbReference>
<dbReference type="InterPro" id="IPR015865">
    <property type="entry name" value="Riboflavin_kinase_bac/euk"/>
</dbReference>
<keyword evidence="10 15" id="KW-0274">FAD</keyword>
<name>A0A4P9K8H5_9GAMM</name>
<dbReference type="UniPathway" id="UPA00276">
    <property type="reaction ID" value="UER00406"/>
</dbReference>
<keyword evidence="6 15" id="KW-0808">Transferase</keyword>
<dbReference type="CDD" id="cd02064">
    <property type="entry name" value="FAD_synthetase_N"/>
    <property type="match status" value="1"/>
</dbReference>
<evidence type="ECO:0000256" key="12">
    <source>
        <dbReference type="ARBA" id="ARBA00023268"/>
    </source>
</evidence>
<gene>
    <name evidence="17" type="primary">ribF</name>
    <name evidence="17" type="ORF">FE785_09030</name>
</gene>
<dbReference type="SUPFAM" id="SSF82114">
    <property type="entry name" value="Riboflavin kinase-like"/>
    <property type="match status" value="1"/>
</dbReference>
<dbReference type="FunFam" id="3.40.50.620:FF:000021">
    <property type="entry name" value="Riboflavin biosynthesis protein"/>
    <property type="match status" value="1"/>
</dbReference>
<evidence type="ECO:0000256" key="15">
    <source>
        <dbReference type="PIRNR" id="PIRNR004491"/>
    </source>
</evidence>
<dbReference type="PANTHER" id="PTHR22749:SF6">
    <property type="entry name" value="RIBOFLAVIN KINASE"/>
    <property type="match status" value="1"/>
</dbReference>
<dbReference type="GO" id="GO:0008531">
    <property type="term" value="F:riboflavin kinase activity"/>
    <property type="evidence" value="ECO:0007669"/>
    <property type="project" value="UniProtKB-UniRule"/>
</dbReference>
<comment type="catalytic activity">
    <reaction evidence="13 15">
        <text>riboflavin + ATP = FMN + ADP + H(+)</text>
        <dbReference type="Rhea" id="RHEA:14357"/>
        <dbReference type="ChEBI" id="CHEBI:15378"/>
        <dbReference type="ChEBI" id="CHEBI:30616"/>
        <dbReference type="ChEBI" id="CHEBI:57986"/>
        <dbReference type="ChEBI" id="CHEBI:58210"/>
        <dbReference type="ChEBI" id="CHEBI:456216"/>
        <dbReference type="EC" id="2.7.1.26"/>
    </reaction>
</comment>
<proteinExistence type="inferred from homology"/>
<dbReference type="AlphaFoldDB" id="A0A4P9K8H5"/>
<dbReference type="NCBIfam" id="TIGR00125">
    <property type="entry name" value="cyt_tran_rel"/>
    <property type="match status" value="1"/>
</dbReference>
<dbReference type="InterPro" id="IPR023465">
    <property type="entry name" value="Riboflavin_kinase_dom_sf"/>
</dbReference>
<keyword evidence="7 15" id="KW-0548">Nucleotidyltransferase</keyword>
<evidence type="ECO:0000256" key="8">
    <source>
        <dbReference type="ARBA" id="ARBA00022741"/>
    </source>
</evidence>
<comment type="pathway">
    <text evidence="2 15">Cofactor biosynthesis; FAD biosynthesis; FAD from FMN: step 1/1.</text>
</comment>
<dbReference type="PIRSF" id="PIRSF004491">
    <property type="entry name" value="FAD_Synth"/>
    <property type="match status" value="1"/>
</dbReference>
<keyword evidence="8 15" id="KW-0547">Nucleotide-binding</keyword>
<sequence>MQLIRGLHNLPRFSAALENGCAMTIGNFDGVHSGHLQVLKALRKKAEQLAIPSVVMIFEPLPIEFFSPQKAPVRLMNLREKLKALTDTGIDYVICVHFNQLFAELSAAQFIDQVLVKQCRVRHLVVGDDFRFGKSRQGDFALLQSCGQTNGFEVVDMPTFDIEGERVSSTRIRQALIDNDEQRPDLAQVKKLLGREFTFNGRVIHGQKLGRTIGFPTLNINPKRKQMPVMGVFAVRVNGLSDKPWPGVANIGIRPTIEGLRPSIEVHLFDWQEDVYGRHIEVVLQQFIRPEMKFNGLDELQKQIQIDAQAARQLLQNAGD</sequence>
<comment type="similarity">
    <text evidence="15">Belongs to the ribF family.</text>
</comment>
<dbReference type="EC" id="2.7.1.26" evidence="15"/>
<dbReference type="EC" id="2.7.7.2" evidence="15"/>
<evidence type="ECO:0000313" key="17">
    <source>
        <dbReference type="EMBL" id="QCU90760.1"/>
    </source>
</evidence>
<dbReference type="InterPro" id="IPR002606">
    <property type="entry name" value="Riboflavin_kinase_bac"/>
</dbReference>
<dbReference type="NCBIfam" id="NF004163">
    <property type="entry name" value="PRK05627.1-6"/>
    <property type="match status" value="1"/>
</dbReference>
<keyword evidence="5 15" id="KW-0288">FMN</keyword>
<dbReference type="NCBIfam" id="NF004160">
    <property type="entry name" value="PRK05627.1-3"/>
    <property type="match status" value="1"/>
</dbReference>
<dbReference type="Pfam" id="PF06574">
    <property type="entry name" value="FAD_syn"/>
    <property type="match status" value="1"/>
</dbReference>
<dbReference type="EMBL" id="CP040602">
    <property type="protein sequence ID" value="QCU90760.1"/>
    <property type="molecule type" value="Genomic_DNA"/>
</dbReference>
<organism evidence="17 18">
    <name type="scientific">Thiomicrorhabdus sediminis</name>
    <dbReference type="NCBI Taxonomy" id="2580412"/>
    <lineage>
        <taxon>Bacteria</taxon>
        <taxon>Pseudomonadati</taxon>
        <taxon>Pseudomonadota</taxon>
        <taxon>Gammaproteobacteria</taxon>
        <taxon>Thiotrichales</taxon>
        <taxon>Piscirickettsiaceae</taxon>
        <taxon>Thiomicrorhabdus</taxon>
    </lineage>
</organism>
<dbReference type="SUPFAM" id="SSF52374">
    <property type="entry name" value="Nucleotidylyl transferase"/>
    <property type="match status" value="1"/>
</dbReference>
<dbReference type="GO" id="GO:0003919">
    <property type="term" value="F:FMN adenylyltransferase activity"/>
    <property type="evidence" value="ECO:0007669"/>
    <property type="project" value="UniProtKB-UniRule"/>
</dbReference>
<dbReference type="PANTHER" id="PTHR22749">
    <property type="entry name" value="RIBOFLAVIN KINASE/FMN ADENYLYLTRANSFERASE"/>
    <property type="match status" value="1"/>
</dbReference>
<keyword evidence="12" id="KW-0511">Multifunctional enzyme</keyword>
<comment type="pathway">
    <text evidence="3 15">Cofactor biosynthesis; FMN biosynthesis; FMN from riboflavin (ATP route): step 1/1.</text>
</comment>
<evidence type="ECO:0000256" key="5">
    <source>
        <dbReference type="ARBA" id="ARBA00022643"/>
    </source>
</evidence>
<dbReference type="UniPathway" id="UPA00277">
    <property type="reaction ID" value="UER00407"/>
</dbReference>
<dbReference type="RefSeq" id="WP_138565434.1">
    <property type="nucleotide sequence ID" value="NZ_CP040602.1"/>
</dbReference>
<keyword evidence="11 15" id="KW-0067">ATP-binding</keyword>
<reference evidence="17 18" key="1">
    <citation type="submission" date="2019-05" db="EMBL/GenBank/DDBJ databases">
        <title>Thiomicrorhabdus sediminis sp. nov, a novel sulfur-oxidizing bacterium isolated from coastal sediment.</title>
        <authorList>
            <person name="Liu X."/>
        </authorList>
    </citation>
    <scope>NUCLEOTIDE SEQUENCE [LARGE SCALE GENOMIC DNA]</scope>
    <source>
        <strain evidence="17 18">G1</strain>
    </source>
</reference>
<evidence type="ECO:0000256" key="11">
    <source>
        <dbReference type="ARBA" id="ARBA00022840"/>
    </source>
</evidence>
<dbReference type="Gene3D" id="2.40.30.30">
    <property type="entry name" value="Riboflavin kinase-like"/>
    <property type="match status" value="1"/>
</dbReference>
<dbReference type="GO" id="GO:0006747">
    <property type="term" value="P:FAD biosynthetic process"/>
    <property type="evidence" value="ECO:0007669"/>
    <property type="project" value="UniProtKB-UniRule"/>
</dbReference>
<keyword evidence="4 15" id="KW-0285">Flavoprotein</keyword>
<dbReference type="NCBIfam" id="NF004159">
    <property type="entry name" value="PRK05627.1-2"/>
    <property type="match status" value="1"/>
</dbReference>
<evidence type="ECO:0000256" key="7">
    <source>
        <dbReference type="ARBA" id="ARBA00022695"/>
    </source>
</evidence>
<dbReference type="GO" id="GO:0009398">
    <property type="term" value="P:FMN biosynthetic process"/>
    <property type="evidence" value="ECO:0007669"/>
    <property type="project" value="UniProtKB-UniRule"/>
</dbReference>
<evidence type="ECO:0000256" key="6">
    <source>
        <dbReference type="ARBA" id="ARBA00022679"/>
    </source>
</evidence>
<dbReference type="GO" id="GO:0005524">
    <property type="term" value="F:ATP binding"/>
    <property type="evidence" value="ECO:0007669"/>
    <property type="project" value="UniProtKB-UniRule"/>
</dbReference>
<dbReference type="NCBIfam" id="NF004162">
    <property type="entry name" value="PRK05627.1-5"/>
    <property type="match status" value="1"/>
</dbReference>
<dbReference type="Gene3D" id="3.40.50.620">
    <property type="entry name" value="HUPs"/>
    <property type="match status" value="1"/>
</dbReference>
<protein>
    <recommendedName>
        <fullName evidence="15">Riboflavin biosynthesis protein</fullName>
    </recommendedName>
    <domain>
        <recommendedName>
            <fullName evidence="15">Riboflavin kinase</fullName>
            <ecNumber evidence="15">2.7.1.26</ecNumber>
        </recommendedName>
        <alternativeName>
            <fullName evidence="15">Flavokinase</fullName>
        </alternativeName>
    </domain>
    <domain>
        <recommendedName>
            <fullName evidence="15">FMN adenylyltransferase</fullName>
            <ecNumber evidence="15">2.7.7.2</ecNumber>
        </recommendedName>
        <alternativeName>
            <fullName evidence="15">FAD pyrophosphorylase</fullName>
        </alternativeName>
        <alternativeName>
            <fullName evidence="15">FAD synthase</fullName>
        </alternativeName>
    </domain>
</protein>
<comment type="function">
    <text evidence="1">Catalyzes the phosphorylation of riboflavin to FMN followed by the adenylation of FMN to FAD.</text>
</comment>
<evidence type="ECO:0000256" key="3">
    <source>
        <dbReference type="ARBA" id="ARBA00005201"/>
    </source>
</evidence>
<evidence type="ECO:0000256" key="2">
    <source>
        <dbReference type="ARBA" id="ARBA00004726"/>
    </source>
</evidence>
<keyword evidence="9 15" id="KW-0418">Kinase</keyword>
<dbReference type="InterPro" id="IPR014729">
    <property type="entry name" value="Rossmann-like_a/b/a_fold"/>
</dbReference>
<dbReference type="InterPro" id="IPR015864">
    <property type="entry name" value="FAD_synthase"/>
</dbReference>
<keyword evidence="18" id="KW-1185">Reference proteome</keyword>
<evidence type="ECO:0000256" key="14">
    <source>
        <dbReference type="ARBA" id="ARBA00049494"/>
    </source>
</evidence>
<evidence type="ECO:0000256" key="4">
    <source>
        <dbReference type="ARBA" id="ARBA00022630"/>
    </source>
</evidence>
<comment type="catalytic activity">
    <reaction evidence="14 15">
        <text>FMN + ATP + H(+) = FAD + diphosphate</text>
        <dbReference type="Rhea" id="RHEA:17237"/>
        <dbReference type="ChEBI" id="CHEBI:15378"/>
        <dbReference type="ChEBI" id="CHEBI:30616"/>
        <dbReference type="ChEBI" id="CHEBI:33019"/>
        <dbReference type="ChEBI" id="CHEBI:57692"/>
        <dbReference type="ChEBI" id="CHEBI:58210"/>
        <dbReference type="EC" id="2.7.7.2"/>
    </reaction>
</comment>
<dbReference type="InterPro" id="IPR023468">
    <property type="entry name" value="Riboflavin_kinase"/>
</dbReference>
<dbReference type="KEGG" id="thig:FE785_09030"/>